<keyword evidence="3" id="KW-1185">Reference proteome</keyword>
<dbReference type="EMBL" id="BMPO01000002">
    <property type="protein sequence ID" value="GGJ87567.1"/>
    <property type="molecule type" value="Genomic_DNA"/>
</dbReference>
<name>A0A917PQT6_9PSED</name>
<dbReference type="Proteomes" id="UP000635983">
    <property type="component" value="Unassembled WGS sequence"/>
</dbReference>
<dbReference type="RefSeq" id="WP_229779240.1">
    <property type="nucleotide sequence ID" value="NZ_BMPO01000002.1"/>
</dbReference>
<evidence type="ECO:0000313" key="3">
    <source>
        <dbReference type="Proteomes" id="UP000635983"/>
    </source>
</evidence>
<gene>
    <name evidence="2" type="ORF">GCM10009304_11720</name>
</gene>
<accession>A0A917PQT6</accession>
<feature type="chain" id="PRO_5038081591" description="Glutamine synthetase" evidence="1">
    <location>
        <begin position="24"/>
        <end position="130"/>
    </location>
</feature>
<evidence type="ECO:0000256" key="1">
    <source>
        <dbReference type="SAM" id="SignalP"/>
    </source>
</evidence>
<keyword evidence="1" id="KW-0732">Signal</keyword>
<proteinExistence type="predicted"/>
<evidence type="ECO:0000313" key="2">
    <source>
        <dbReference type="EMBL" id="GGJ87567.1"/>
    </source>
</evidence>
<reference evidence="2" key="1">
    <citation type="journal article" date="2014" name="Int. J. Syst. Evol. Microbiol.">
        <title>Complete genome sequence of Corynebacterium casei LMG S-19264T (=DSM 44701T), isolated from a smear-ripened cheese.</title>
        <authorList>
            <consortium name="US DOE Joint Genome Institute (JGI-PGF)"/>
            <person name="Walter F."/>
            <person name="Albersmeier A."/>
            <person name="Kalinowski J."/>
            <person name="Ruckert C."/>
        </authorList>
    </citation>
    <scope>NUCLEOTIDE SEQUENCE</scope>
    <source>
        <strain evidence="2">JCM 30078</strain>
    </source>
</reference>
<dbReference type="AlphaFoldDB" id="A0A917PQT6"/>
<protein>
    <recommendedName>
        <fullName evidence="4">Glutamine synthetase</fullName>
    </recommendedName>
</protein>
<comment type="caution">
    <text evidence="2">The sequence shown here is derived from an EMBL/GenBank/DDBJ whole genome shotgun (WGS) entry which is preliminary data.</text>
</comment>
<reference evidence="2" key="2">
    <citation type="submission" date="2020-09" db="EMBL/GenBank/DDBJ databases">
        <authorList>
            <person name="Sun Q."/>
            <person name="Ohkuma M."/>
        </authorList>
    </citation>
    <scope>NUCLEOTIDE SEQUENCE</scope>
    <source>
        <strain evidence="2">JCM 30078</strain>
    </source>
</reference>
<sequence length="130" mass="13937">MKSMWLARLVVLTLCAGALPAQAAFVLPGNAMKCTRSAMLVNCTDRFGNHFGIVQQGSDALMRGFDAISGQSWGQASTRYGRQQLLSGVTSSGAAWFGFSQRIGWNVISRVSSSEGTRGRVTCNRLIGCN</sequence>
<evidence type="ECO:0008006" key="4">
    <source>
        <dbReference type="Google" id="ProtNLM"/>
    </source>
</evidence>
<feature type="signal peptide" evidence="1">
    <location>
        <begin position="1"/>
        <end position="23"/>
    </location>
</feature>
<organism evidence="2 3">
    <name type="scientific">Pseudomonas matsuisoli</name>
    <dbReference type="NCBI Taxonomy" id="1515666"/>
    <lineage>
        <taxon>Bacteria</taxon>
        <taxon>Pseudomonadati</taxon>
        <taxon>Pseudomonadota</taxon>
        <taxon>Gammaproteobacteria</taxon>
        <taxon>Pseudomonadales</taxon>
        <taxon>Pseudomonadaceae</taxon>
        <taxon>Pseudomonas</taxon>
    </lineage>
</organism>